<dbReference type="SUPFAM" id="SSF52540">
    <property type="entry name" value="P-loop containing nucleoside triphosphate hydrolases"/>
    <property type="match status" value="2"/>
</dbReference>
<dbReference type="PANTHER" id="PTHR10465:SF0">
    <property type="entry name" value="SARCALUMENIN"/>
    <property type="match status" value="1"/>
</dbReference>
<sequence length="1182" mass="138535">MITTDKIKTSYNFDVLWNIFEREPYQNINQKLLKLYKKWQKRQLTIGFTGHFSAGKSTLINALLEDDILPSSPIPTSANIVEIQYGNAESTTYHLPNNLQAKEETINLDHVKQLARNGETVESITIQKPINVLKNDINLMDTPGIDSSDDEEFKRTLSNTYLIDFFVYVMDYNHVQSEVNFKFLRELEDNRVPYVMVVNQVDKHNDEELQFDSFKQSLKESCRSWGLKPKHIFYTSLINEGHELNQFENLQQFLQQLIEDQERLIVDKLSFELENLMEEWANHKLDLNQNEYDSVNEKRNSIKRLFEEKKLIIEEKDQFRSKLNQKMNDLFQNAYIMTFETRESAKLYLESLQPKFKVGRIFSRKKTEEEKQRRQSEFLKAIQERVKTEMIWHIRRLLLDIMSEEQLEDQALTENIQNFSLKITEEDLNKSVNPSAEINANSVLIYTDQLHKDLSKKVKQEAASITTDLEGIMKQHQDRKIEKINENIKQIESELEDFQDLDALEEQKGQLVTQLKDQVFNEDTSNDKIELAAKEFFYTQSVDINELLRRDITEEETEHETKAVNKDERLNAEAIKKRSQVALSYIKDLSPLEPFNKSITEQFNQLENTQMTIALFGAFSAGKSSFANAWLGEAVLPASPNPTTAAINKIAPVSEKHEHGDVLVQYKTDDQLLNQLYKIIEPYTSETFNALSDLVKYLSKNIKTLLKHLHQTEASFIQAFLEGYQQKRTELGKERAITISEFPKYVTIESISCFIEEMTIFYDCDLTRKGITLVDTPGADSIHSRHTNTSLHYVKHSDAIIYVNYYNHAFSRADREFLIQLGRVKDTFALDKMFFILNAADLAKDQQELKLVENYLVDQLQQYGINQPSVYSLSSKALMDGEEKVDDQPFFHRFDQFIEQDAKEIMANQLDLELKRLNEYLSSTIKEAESNKEEQEQKLIELQKQLKEVLKWTEEESDALYINHLEQEINELTHYLHQRLMIQLTDLMKDSINPVTIDANGKQGRQQIKIALKRLQSYLAEQWSKEFNTTLIILERKMSLTLDEWVKQVNQYIENNTELTKLLFKEKSFSEPNLLQMTELLTEQNADDLSAIYKNKKEFFEQQEVQELFEQLNTKLDNAVKSNVETLNSELKSHFESQFKKSKDQVIQNYKEQQQELISQKQAIYQNADYLQTFRQLYQEIQ</sequence>
<dbReference type="EMBL" id="JBHUMZ010000003">
    <property type="protein sequence ID" value="MFD2637285.1"/>
    <property type="molecule type" value="Genomic_DNA"/>
</dbReference>
<evidence type="ECO:0000256" key="3">
    <source>
        <dbReference type="ARBA" id="ARBA00022801"/>
    </source>
</evidence>
<feature type="domain" description="Dynamin N-terminal" evidence="7">
    <location>
        <begin position="46"/>
        <end position="200"/>
    </location>
</feature>
<keyword evidence="6" id="KW-0175">Coiled coil</keyword>
<keyword evidence="9" id="KW-1185">Reference proteome</keyword>
<keyword evidence="4" id="KW-0342">GTP-binding</keyword>
<feature type="domain" description="Dynamin N-terminal" evidence="7">
    <location>
        <begin position="613"/>
        <end position="839"/>
    </location>
</feature>
<evidence type="ECO:0000256" key="4">
    <source>
        <dbReference type="ARBA" id="ARBA00023134"/>
    </source>
</evidence>
<evidence type="ECO:0000313" key="8">
    <source>
        <dbReference type="EMBL" id="MFD2637285.1"/>
    </source>
</evidence>
<evidence type="ECO:0000256" key="5">
    <source>
        <dbReference type="ARBA" id="ARBA00023136"/>
    </source>
</evidence>
<evidence type="ECO:0000256" key="6">
    <source>
        <dbReference type="SAM" id="Coils"/>
    </source>
</evidence>
<name>A0ABW5Q672_9BACI</name>
<organism evidence="8 9">
    <name type="scientific">Piscibacillus salipiscarius</name>
    <dbReference type="NCBI Taxonomy" id="299480"/>
    <lineage>
        <taxon>Bacteria</taxon>
        <taxon>Bacillati</taxon>
        <taxon>Bacillota</taxon>
        <taxon>Bacilli</taxon>
        <taxon>Bacillales</taxon>
        <taxon>Bacillaceae</taxon>
        <taxon>Piscibacillus</taxon>
    </lineage>
</organism>
<dbReference type="CDD" id="cd09912">
    <property type="entry name" value="DLP_2"/>
    <property type="match status" value="1"/>
</dbReference>
<dbReference type="Pfam" id="PF00350">
    <property type="entry name" value="Dynamin_N"/>
    <property type="match status" value="2"/>
</dbReference>
<dbReference type="InterPro" id="IPR027417">
    <property type="entry name" value="P-loop_NTPase"/>
</dbReference>
<evidence type="ECO:0000256" key="2">
    <source>
        <dbReference type="ARBA" id="ARBA00022741"/>
    </source>
</evidence>
<comment type="caution">
    <text evidence="8">The sequence shown here is derived from an EMBL/GenBank/DDBJ whole genome shotgun (WGS) entry which is preliminary data.</text>
</comment>
<dbReference type="Gene3D" id="3.40.50.300">
    <property type="entry name" value="P-loop containing nucleotide triphosphate hydrolases"/>
    <property type="match status" value="2"/>
</dbReference>
<keyword evidence="5" id="KW-0472">Membrane</keyword>
<keyword evidence="3" id="KW-0378">Hydrolase</keyword>
<dbReference type="InterPro" id="IPR027094">
    <property type="entry name" value="Mitofusin_fam"/>
</dbReference>
<dbReference type="Proteomes" id="UP001597452">
    <property type="component" value="Unassembled WGS sequence"/>
</dbReference>
<dbReference type="InterPro" id="IPR045063">
    <property type="entry name" value="Dynamin_N"/>
</dbReference>
<evidence type="ECO:0000259" key="7">
    <source>
        <dbReference type="Pfam" id="PF00350"/>
    </source>
</evidence>
<dbReference type="RefSeq" id="WP_377326653.1">
    <property type="nucleotide sequence ID" value="NZ_JBHUMZ010000003.1"/>
</dbReference>
<evidence type="ECO:0000313" key="9">
    <source>
        <dbReference type="Proteomes" id="UP001597452"/>
    </source>
</evidence>
<protein>
    <submittedName>
        <fullName evidence="8">Dynamin family protein</fullName>
    </submittedName>
</protein>
<evidence type="ECO:0000256" key="1">
    <source>
        <dbReference type="ARBA" id="ARBA00004370"/>
    </source>
</evidence>
<reference evidence="9" key="1">
    <citation type="journal article" date="2019" name="Int. J. Syst. Evol. Microbiol.">
        <title>The Global Catalogue of Microorganisms (GCM) 10K type strain sequencing project: providing services to taxonomists for standard genome sequencing and annotation.</title>
        <authorList>
            <consortium name="The Broad Institute Genomics Platform"/>
            <consortium name="The Broad Institute Genome Sequencing Center for Infectious Disease"/>
            <person name="Wu L."/>
            <person name="Ma J."/>
        </authorList>
    </citation>
    <scope>NUCLEOTIDE SEQUENCE [LARGE SCALE GENOMIC DNA]</scope>
    <source>
        <strain evidence="9">TISTR 1571</strain>
    </source>
</reference>
<gene>
    <name evidence="8" type="ORF">ACFSW4_00105</name>
</gene>
<comment type="subcellular location">
    <subcellularLocation>
        <location evidence="1">Membrane</location>
    </subcellularLocation>
</comment>
<feature type="coiled-coil region" evidence="6">
    <location>
        <begin position="918"/>
        <end position="952"/>
    </location>
</feature>
<feature type="coiled-coil region" evidence="6">
    <location>
        <begin position="474"/>
        <end position="501"/>
    </location>
</feature>
<proteinExistence type="predicted"/>
<dbReference type="PANTHER" id="PTHR10465">
    <property type="entry name" value="TRANSMEMBRANE GTPASE FZO1"/>
    <property type="match status" value="1"/>
</dbReference>
<accession>A0ABW5Q672</accession>
<keyword evidence="2" id="KW-0547">Nucleotide-binding</keyword>